<evidence type="ECO:0000313" key="4">
    <source>
        <dbReference type="Proteomes" id="UP001454036"/>
    </source>
</evidence>
<dbReference type="CDD" id="cd07307">
    <property type="entry name" value="BAR"/>
    <property type="match status" value="1"/>
</dbReference>
<evidence type="ECO:0000259" key="2">
    <source>
        <dbReference type="Pfam" id="PF03114"/>
    </source>
</evidence>
<comment type="caution">
    <text evidence="3">The sequence shown here is derived from an EMBL/GenBank/DDBJ whole genome shotgun (WGS) entry which is preliminary data.</text>
</comment>
<feature type="domain" description="BAR" evidence="2">
    <location>
        <begin position="48"/>
        <end position="237"/>
    </location>
</feature>
<feature type="compositionally biased region" description="Low complexity" evidence="1">
    <location>
        <begin position="462"/>
        <end position="479"/>
    </location>
</feature>
<dbReference type="PANTHER" id="PTHR34119:SF21">
    <property type="entry name" value="BAR DOMAIN-CONTAINING PROTEIN"/>
    <property type="match status" value="1"/>
</dbReference>
<feature type="region of interest" description="Disordered" evidence="1">
    <location>
        <begin position="500"/>
        <end position="532"/>
    </location>
</feature>
<dbReference type="InterPro" id="IPR027267">
    <property type="entry name" value="AH/BAR_dom_sf"/>
</dbReference>
<evidence type="ECO:0000256" key="1">
    <source>
        <dbReference type="SAM" id="MobiDB-lite"/>
    </source>
</evidence>
<dbReference type="Pfam" id="PF03114">
    <property type="entry name" value="BAR"/>
    <property type="match status" value="1"/>
</dbReference>
<organism evidence="3 4">
    <name type="scientific">Lithospermum erythrorhizon</name>
    <name type="common">Purple gromwell</name>
    <name type="synonym">Lithospermum officinale var. erythrorhizon</name>
    <dbReference type="NCBI Taxonomy" id="34254"/>
    <lineage>
        <taxon>Eukaryota</taxon>
        <taxon>Viridiplantae</taxon>
        <taxon>Streptophyta</taxon>
        <taxon>Embryophyta</taxon>
        <taxon>Tracheophyta</taxon>
        <taxon>Spermatophyta</taxon>
        <taxon>Magnoliopsida</taxon>
        <taxon>eudicotyledons</taxon>
        <taxon>Gunneridae</taxon>
        <taxon>Pentapetalae</taxon>
        <taxon>asterids</taxon>
        <taxon>lamiids</taxon>
        <taxon>Boraginales</taxon>
        <taxon>Boraginaceae</taxon>
        <taxon>Boraginoideae</taxon>
        <taxon>Lithospermeae</taxon>
        <taxon>Lithospermum</taxon>
    </lineage>
</organism>
<reference evidence="3 4" key="1">
    <citation type="submission" date="2024-01" db="EMBL/GenBank/DDBJ databases">
        <title>The complete chloroplast genome sequence of Lithospermum erythrorhizon: insights into the phylogenetic relationship among Boraginaceae species and the maternal lineages of purple gromwells.</title>
        <authorList>
            <person name="Okada T."/>
            <person name="Watanabe K."/>
        </authorList>
    </citation>
    <scope>NUCLEOTIDE SEQUENCE [LARGE SCALE GENOMIC DNA]</scope>
</reference>
<keyword evidence="4" id="KW-1185">Reference proteome</keyword>
<dbReference type="Proteomes" id="UP001454036">
    <property type="component" value="Unassembled WGS sequence"/>
</dbReference>
<accession>A0AAV3PK34</accession>
<dbReference type="SUPFAM" id="SSF103657">
    <property type="entry name" value="BAR/IMD domain-like"/>
    <property type="match status" value="1"/>
</dbReference>
<dbReference type="InterPro" id="IPR037488">
    <property type="entry name" value="At2g33490-like"/>
</dbReference>
<evidence type="ECO:0000313" key="3">
    <source>
        <dbReference type="EMBL" id="GAA0151011.1"/>
    </source>
</evidence>
<dbReference type="Gene3D" id="1.20.1270.60">
    <property type="entry name" value="Arfaptin homology (AH) domain/BAR domain"/>
    <property type="match status" value="1"/>
</dbReference>
<feature type="compositionally biased region" description="Basic and acidic residues" evidence="1">
    <location>
        <begin position="400"/>
        <end position="409"/>
    </location>
</feature>
<sequence length="627" mass="68720">MMKSSFGKLKRLALHHNNDAKDHNNNNNSNQAAAFFHFDGLAVASEDMKDIRNCYDSLLSAAAATTNSAYEFSESLLEMGNCLLEKTALNDDKDCGRALSTLGRVQLELRKLVDSYRSHIILTVTKPSESLLNELRKVEEMKLQCDEKREVYEYLSTQHRDKVRSRGGKGDSVSSRQLHAAREEYDDAARLCVFRVESLKQGQCRSLFTQAARHHAAQLNFFRRALESLEAVEPQISAFAEKQHIDYQLSGLGEVEFEYEEASSYESYEGGELSFDYRPNKHESDAVGASRISVEADVLNVHASVMEDAVTNTAKHQGEHVFHRPAKASSHSAPIYAEKFDSAERNKETLPAVKKFHTHVLPTPADAKSWTSRPSNVGLLSSGTTFSGGTNNLWHSSPLETEKQRKSTEDNLLGRNLTKGHTPSIPLPRPSVDEVVGPQSNSHYEFDHKKTKRLAFSGPLASRTPSSKPSVSSSGPMGSIEPLQINSGLLSQISIVKPPPSITAARSASPPPTSSPRISELHELPLPPGSVASKPVNIGVIGHSAPLINRKREVSPTNRTPPLAPNTGTALPPPPLMVPRSFSIPSRDQRATTLDMAKLVGSPRSRGKVEKVASPPLTPIRLSNVNS</sequence>
<feature type="region of interest" description="Disordered" evidence="1">
    <location>
        <begin position="383"/>
        <end position="482"/>
    </location>
</feature>
<dbReference type="InterPro" id="IPR004148">
    <property type="entry name" value="BAR_dom"/>
</dbReference>
<dbReference type="GO" id="GO:0005737">
    <property type="term" value="C:cytoplasm"/>
    <property type="evidence" value="ECO:0007669"/>
    <property type="project" value="InterPro"/>
</dbReference>
<dbReference type="AlphaFoldDB" id="A0AAV3PK34"/>
<dbReference type="PANTHER" id="PTHR34119">
    <property type="entry name" value="HYDROXYPROLINE-RICH GLYCOPROTEIN-LIKE"/>
    <property type="match status" value="1"/>
</dbReference>
<proteinExistence type="predicted"/>
<feature type="region of interest" description="Disordered" evidence="1">
    <location>
        <begin position="552"/>
        <end position="577"/>
    </location>
</feature>
<feature type="compositionally biased region" description="Low complexity" evidence="1">
    <location>
        <begin position="383"/>
        <end position="393"/>
    </location>
</feature>
<gene>
    <name evidence="3" type="ORF">LIER_09824</name>
</gene>
<protein>
    <recommendedName>
        <fullName evidence="2">BAR domain-containing protein</fullName>
    </recommendedName>
</protein>
<dbReference type="EMBL" id="BAABME010001699">
    <property type="protein sequence ID" value="GAA0151011.1"/>
    <property type="molecule type" value="Genomic_DNA"/>
</dbReference>
<name>A0AAV3PK34_LITER</name>
<feature type="region of interest" description="Disordered" evidence="1">
    <location>
        <begin position="600"/>
        <end position="627"/>
    </location>
</feature>